<proteinExistence type="predicted"/>
<dbReference type="Proteomes" id="UP000054485">
    <property type="component" value="Unassembled WGS sequence"/>
</dbReference>
<dbReference type="AlphaFoldDB" id="A0A0D0AR82"/>
<reference evidence="1 2" key="1">
    <citation type="submission" date="2014-04" db="EMBL/GenBank/DDBJ databases">
        <authorList>
            <consortium name="DOE Joint Genome Institute"/>
            <person name="Kuo A."/>
            <person name="Ruytinx J."/>
            <person name="Rineau F."/>
            <person name="Colpaert J."/>
            <person name="Kohler A."/>
            <person name="Nagy L.G."/>
            <person name="Floudas D."/>
            <person name="Copeland A."/>
            <person name="Barry K.W."/>
            <person name="Cichocki N."/>
            <person name="Veneault-Fourrey C."/>
            <person name="LaButti K."/>
            <person name="Lindquist E.A."/>
            <person name="Lipzen A."/>
            <person name="Lundell T."/>
            <person name="Morin E."/>
            <person name="Murat C."/>
            <person name="Sun H."/>
            <person name="Tunlid A."/>
            <person name="Henrissat B."/>
            <person name="Grigoriev I.V."/>
            <person name="Hibbett D.S."/>
            <person name="Martin F."/>
            <person name="Nordberg H.P."/>
            <person name="Cantor M.N."/>
            <person name="Hua S.X."/>
        </authorList>
    </citation>
    <scope>NUCLEOTIDE SEQUENCE [LARGE SCALE GENOMIC DNA]</scope>
    <source>
        <strain evidence="1 2">UH-Slu-Lm8-n1</strain>
    </source>
</reference>
<dbReference type="InParanoid" id="A0A0D0AR82"/>
<sequence length="497" mass="56252">MVFIAHWHRSSDGTLAPGTLLKWEHRCTAKFDIFIPEDLPACPRVVVVCRNPHSHPPPAPIKTPPLLVNLFRSLLLDMDWQLADATPRRIILDSGFMKGLRVALGWVADRSPCLSDIHPSLANLDHVRRLINVFRFEKYPLGTGFEGNLNFTLLIQQLPREQHYVRCAETYTLTAKTEFRLVICMTTSMALRLLGAKRISIDTSFKRLHGWQEFEIEAWDSEHMRSVTGVRAFTTSQSAQAHLILFQRIFQIAEDDTGVPVSFHHIHGTGYESVVADGHMGQGLGLGMFCVELCQNNTAICGYERNRQLRDLNPYDHLRRFYRVCVTHFKRNVLALRTHVSSEVYSAMLSLASSEPHPDIEKTYTIIRGGGRKAQAWLKDKLVTNKFVLAAIYRPASLIPEVIWRACPSTTNGNEQAHRSANRDSVNLTLLGGIMRGRDFDERAARSMEVHSSLGINTRDQDSTHIRRASRSIVRQGNIILFVGVLFKSDILLALVQ</sequence>
<organism evidence="1 2">
    <name type="scientific">Suillus luteus UH-Slu-Lm8-n1</name>
    <dbReference type="NCBI Taxonomy" id="930992"/>
    <lineage>
        <taxon>Eukaryota</taxon>
        <taxon>Fungi</taxon>
        <taxon>Dikarya</taxon>
        <taxon>Basidiomycota</taxon>
        <taxon>Agaricomycotina</taxon>
        <taxon>Agaricomycetes</taxon>
        <taxon>Agaricomycetidae</taxon>
        <taxon>Boletales</taxon>
        <taxon>Suillineae</taxon>
        <taxon>Suillaceae</taxon>
        <taxon>Suillus</taxon>
    </lineage>
</organism>
<reference evidence="2" key="2">
    <citation type="submission" date="2015-01" db="EMBL/GenBank/DDBJ databases">
        <title>Evolutionary Origins and Diversification of the Mycorrhizal Mutualists.</title>
        <authorList>
            <consortium name="DOE Joint Genome Institute"/>
            <consortium name="Mycorrhizal Genomics Consortium"/>
            <person name="Kohler A."/>
            <person name="Kuo A."/>
            <person name="Nagy L.G."/>
            <person name="Floudas D."/>
            <person name="Copeland A."/>
            <person name="Barry K.W."/>
            <person name="Cichocki N."/>
            <person name="Veneault-Fourrey C."/>
            <person name="LaButti K."/>
            <person name="Lindquist E.A."/>
            <person name="Lipzen A."/>
            <person name="Lundell T."/>
            <person name="Morin E."/>
            <person name="Murat C."/>
            <person name="Riley R."/>
            <person name="Ohm R."/>
            <person name="Sun H."/>
            <person name="Tunlid A."/>
            <person name="Henrissat B."/>
            <person name="Grigoriev I.V."/>
            <person name="Hibbett D.S."/>
            <person name="Martin F."/>
        </authorList>
    </citation>
    <scope>NUCLEOTIDE SEQUENCE [LARGE SCALE GENOMIC DNA]</scope>
    <source>
        <strain evidence="2">UH-Slu-Lm8-n1</strain>
    </source>
</reference>
<protein>
    <submittedName>
        <fullName evidence="1">Uncharacterized protein</fullName>
    </submittedName>
</protein>
<keyword evidence="2" id="KW-1185">Reference proteome</keyword>
<dbReference type="EMBL" id="KN835194">
    <property type="protein sequence ID" value="KIK44261.1"/>
    <property type="molecule type" value="Genomic_DNA"/>
</dbReference>
<evidence type="ECO:0000313" key="1">
    <source>
        <dbReference type="EMBL" id="KIK44261.1"/>
    </source>
</evidence>
<gene>
    <name evidence="1" type="ORF">CY34DRAFT_80290</name>
</gene>
<evidence type="ECO:0000313" key="2">
    <source>
        <dbReference type="Proteomes" id="UP000054485"/>
    </source>
</evidence>
<accession>A0A0D0AR82</accession>
<dbReference type="OrthoDB" id="3268409at2759"/>
<dbReference type="HOGENOM" id="CLU_029215_1_0_1"/>
<name>A0A0D0AR82_9AGAM</name>